<dbReference type="HOGENOM" id="CLU_1403638_0_0_1"/>
<accession>E3MLY8</accession>
<dbReference type="AlphaFoldDB" id="E3MLY8"/>
<dbReference type="PANTHER" id="PTHR36946:SF1">
    <property type="entry name" value="DUF1064 DOMAIN-CONTAINING PROTEIN-RELATED"/>
    <property type="match status" value="1"/>
</dbReference>
<sequence length="194" mass="22706">MLKTPFWLIFILLNLSDLTSATDQVMVHTFESVLRDSGKQWIIELTYNFNEQETIEDARRITLDAIDNNWKPVTLIPFCAGEGHKEPVLMNPLDQVKQDVETFINYRRALKIYIEQLLQEAIRSEIFDSSELEKIRELFWEVEIRAQTRFSLVEESFFSKLAELYSEEITKKLHAISDEVIDSDSILKTNLSNN</sequence>
<keyword evidence="3" id="KW-1185">Reference proteome</keyword>
<feature type="signal peptide" evidence="1">
    <location>
        <begin position="1"/>
        <end position="21"/>
    </location>
</feature>
<dbReference type="eggNOG" id="ENOG502R8F9">
    <property type="taxonomic scope" value="Eukaryota"/>
</dbReference>
<dbReference type="OrthoDB" id="5889527at2759"/>
<organism evidence="3">
    <name type="scientific">Caenorhabditis remanei</name>
    <name type="common">Caenorhabditis vulgaris</name>
    <dbReference type="NCBI Taxonomy" id="31234"/>
    <lineage>
        <taxon>Eukaryota</taxon>
        <taxon>Metazoa</taxon>
        <taxon>Ecdysozoa</taxon>
        <taxon>Nematoda</taxon>
        <taxon>Chromadorea</taxon>
        <taxon>Rhabditida</taxon>
        <taxon>Rhabditina</taxon>
        <taxon>Rhabditomorpha</taxon>
        <taxon>Rhabditoidea</taxon>
        <taxon>Rhabditidae</taxon>
        <taxon>Peloderinae</taxon>
        <taxon>Caenorhabditis</taxon>
    </lineage>
</organism>
<feature type="chain" id="PRO_5003177142" evidence="1">
    <location>
        <begin position="22"/>
        <end position="194"/>
    </location>
</feature>
<dbReference type="OMA" id="MANICLF"/>
<evidence type="ECO:0000313" key="3">
    <source>
        <dbReference type="Proteomes" id="UP000008281"/>
    </source>
</evidence>
<dbReference type="PANTHER" id="PTHR36946">
    <property type="entry name" value="PROTEIN CBG13897-RELATED"/>
    <property type="match status" value="1"/>
</dbReference>
<evidence type="ECO:0000313" key="2">
    <source>
        <dbReference type="EMBL" id="EFP04905.1"/>
    </source>
</evidence>
<keyword evidence="1" id="KW-0732">Signal</keyword>
<reference evidence="2" key="1">
    <citation type="submission" date="2007-07" db="EMBL/GenBank/DDBJ databases">
        <title>PCAP assembly of the Caenorhabditis remanei genome.</title>
        <authorList>
            <consortium name="The Caenorhabditis remanei Sequencing Consortium"/>
            <person name="Wilson R.K."/>
        </authorList>
    </citation>
    <scope>NUCLEOTIDE SEQUENCE [LARGE SCALE GENOMIC DNA]</scope>
    <source>
        <strain evidence="2">PB4641</strain>
    </source>
</reference>
<dbReference type="EMBL" id="DS268456">
    <property type="protein sequence ID" value="EFP04905.1"/>
    <property type="molecule type" value="Genomic_DNA"/>
</dbReference>
<proteinExistence type="predicted"/>
<evidence type="ECO:0000256" key="1">
    <source>
        <dbReference type="SAM" id="SignalP"/>
    </source>
</evidence>
<dbReference type="InParanoid" id="E3MLY8"/>
<dbReference type="Proteomes" id="UP000008281">
    <property type="component" value="Unassembled WGS sequence"/>
</dbReference>
<name>E3MLY8_CAERE</name>
<protein>
    <submittedName>
        <fullName evidence="2">Uncharacterized protein</fullName>
    </submittedName>
</protein>
<gene>
    <name evidence="2" type="ORF">CRE_29881</name>
</gene>
<dbReference type="FunCoup" id="E3MLY8">
    <property type="interactions" value="1079"/>
</dbReference>